<evidence type="ECO:0000313" key="1">
    <source>
        <dbReference type="EMBL" id="KAH7836696.1"/>
    </source>
</evidence>
<gene>
    <name evidence="1" type="ORF">Vadar_004464</name>
</gene>
<name>A0ACB7X7R0_9ERIC</name>
<accession>A0ACB7X7R0</accession>
<evidence type="ECO:0000313" key="2">
    <source>
        <dbReference type="Proteomes" id="UP000828048"/>
    </source>
</evidence>
<proteinExistence type="predicted"/>
<organism evidence="1 2">
    <name type="scientific">Vaccinium darrowii</name>
    <dbReference type="NCBI Taxonomy" id="229202"/>
    <lineage>
        <taxon>Eukaryota</taxon>
        <taxon>Viridiplantae</taxon>
        <taxon>Streptophyta</taxon>
        <taxon>Embryophyta</taxon>
        <taxon>Tracheophyta</taxon>
        <taxon>Spermatophyta</taxon>
        <taxon>Magnoliopsida</taxon>
        <taxon>eudicotyledons</taxon>
        <taxon>Gunneridae</taxon>
        <taxon>Pentapetalae</taxon>
        <taxon>asterids</taxon>
        <taxon>Ericales</taxon>
        <taxon>Ericaceae</taxon>
        <taxon>Vaccinioideae</taxon>
        <taxon>Vaccinieae</taxon>
        <taxon>Vaccinium</taxon>
    </lineage>
</organism>
<sequence>MMKHLSFRGNKFNDLKLDERVHNRLLGTGFDKPPIGEKPMRNENGLIVALLERYDPVNYVFHTGGQDICLGLEDIFYIIVPNNVTEEEFKYHVRAYVLFAIGRMIEHAAYGAYVSLIYLPLLENIDEIGSYYWGVSVLTQLHHSFTKVKVDKRFDGAGFYFIFKVFALEHLPHHLEKFGLSKDIAQNLKSFPLAPSWADVLNKFNNHKQVDWSTALDDIVEDDIVWESYQRLEEVVPLPSREQTIVYMSRIPLISFEKLAYHRLDCYPRQFGLGADFQCTLTEPIGLRLEPTRNLTWYQS</sequence>
<comment type="caution">
    <text evidence="1">The sequence shown here is derived from an EMBL/GenBank/DDBJ whole genome shotgun (WGS) entry which is preliminary data.</text>
</comment>
<reference evidence="1 2" key="1">
    <citation type="journal article" date="2021" name="Hortic Res">
        <title>High-quality reference genome and annotation aids understanding of berry development for evergreen blueberry (Vaccinium darrowii).</title>
        <authorList>
            <person name="Yu J."/>
            <person name="Hulse-Kemp A.M."/>
            <person name="Babiker E."/>
            <person name="Staton M."/>
        </authorList>
    </citation>
    <scope>NUCLEOTIDE SEQUENCE [LARGE SCALE GENOMIC DNA]</scope>
    <source>
        <strain evidence="2">cv. NJ 8807/NJ 8810</strain>
        <tissue evidence="1">Young leaf</tissue>
    </source>
</reference>
<dbReference type="EMBL" id="CM037156">
    <property type="protein sequence ID" value="KAH7836696.1"/>
    <property type="molecule type" value="Genomic_DNA"/>
</dbReference>
<keyword evidence="2" id="KW-1185">Reference proteome</keyword>
<protein>
    <submittedName>
        <fullName evidence="1">Uncharacterized protein</fullName>
    </submittedName>
</protein>
<dbReference type="Proteomes" id="UP000828048">
    <property type="component" value="Chromosome 6"/>
</dbReference>